<name>A0A0D2KHG5_HYPSF</name>
<organism evidence="2 3">
    <name type="scientific">Hypholoma sublateritium (strain FD-334 SS-4)</name>
    <dbReference type="NCBI Taxonomy" id="945553"/>
    <lineage>
        <taxon>Eukaryota</taxon>
        <taxon>Fungi</taxon>
        <taxon>Dikarya</taxon>
        <taxon>Basidiomycota</taxon>
        <taxon>Agaricomycotina</taxon>
        <taxon>Agaricomycetes</taxon>
        <taxon>Agaricomycetidae</taxon>
        <taxon>Agaricales</taxon>
        <taxon>Agaricineae</taxon>
        <taxon>Strophariaceae</taxon>
        <taxon>Hypholoma</taxon>
    </lineage>
</organism>
<evidence type="ECO:0000313" key="3">
    <source>
        <dbReference type="Proteomes" id="UP000054270"/>
    </source>
</evidence>
<feature type="compositionally biased region" description="Basic residues" evidence="1">
    <location>
        <begin position="168"/>
        <end position="181"/>
    </location>
</feature>
<accession>A0A0D2KHG5</accession>
<evidence type="ECO:0000256" key="1">
    <source>
        <dbReference type="SAM" id="MobiDB-lite"/>
    </source>
</evidence>
<keyword evidence="3" id="KW-1185">Reference proteome</keyword>
<dbReference type="AlphaFoldDB" id="A0A0D2KHG5"/>
<feature type="region of interest" description="Disordered" evidence="1">
    <location>
        <begin position="87"/>
        <end position="137"/>
    </location>
</feature>
<evidence type="ECO:0000313" key="2">
    <source>
        <dbReference type="EMBL" id="KJA14042.1"/>
    </source>
</evidence>
<feature type="region of interest" description="Disordered" evidence="1">
    <location>
        <begin position="160"/>
        <end position="181"/>
    </location>
</feature>
<reference evidence="3" key="1">
    <citation type="submission" date="2014-04" db="EMBL/GenBank/DDBJ databases">
        <title>Evolutionary Origins and Diversification of the Mycorrhizal Mutualists.</title>
        <authorList>
            <consortium name="DOE Joint Genome Institute"/>
            <consortium name="Mycorrhizal Genomics Consortium"/>
            <person name="Kohler A."/>
            <person name="Kuo A."/>
            <person name="Nagy L.G."/>
            <person name="Floudas D."/>
            <person name="Copeland A."/>
            <person name="Barry K.W."/>
            <person name="Cichocki N."/>
            <person name="Veneault-Fourrey C."/>
            <person name="LaButti K."/>
            <person name="Lindquist E.A."/>
            <person name="Lipzen A."/>
            <person name="Lundell T."/>
            <person name="Morin E."/>
            <person name="Murat C."/>
            <person name="Riley R."/>
            <person name="Ohm R."/>
            <person name="Sun H."/>
            <person name="Tunlid A."/>
            <person name="Henrissat B."/>
            <person name="Grigoriev I.V."/>
            <person name="Hibbett D.S."/>
            <person name="Martin F."/>
        </authorList>
    </citation>
    <scope>NUCLEOTIDE SEQUENCE [LARGE SCALE GENOMIC DNA]</scope>
    <source>
        <strain evidence="3">FD-334 SS-4</strain>
    </source>
</reference>
<proteinExistence type="predicted"/>
<gene>
    <name evidence="2" type="ORF">HYPSUDRAFT_209026</name>
</gene>
<dbReference type="Proteomes" id="UP000054270">
    <property type="component" value="Unassembled WGS sequence"/>
</dbReference>
<protein>
    <submittedName>
        <fullName evidence="2">Uncharacterized protein</fullName>
    </submittedName>
</protein>
<sequence length="406" mass="43053">MLSARRRPGGRLRRGVEAGEVDVVVDGLDVVRSPAAARRCCLHCAAPVTNLRNTFRRFVTAAVTCPHSALAPSAAAIPPLSSLSPARCAQPVPAPSGRHAHLQATPDNKENVRTWLRRPSSPSPARRPRPLPASDDEQPAVVALTHSLASPIPCHRRARRSDLDARTRRTQAVHRAHRRATHLPSPSELTCSITACVLLSLPPTPTDRWLRYAASAIQDAGDRSIPSASLLPSRRVSRLDAQAADWAHRPASASALASTSASPFKSTPTIDNDIRILPADKDAPSSLAVFMGTSDTSAAPPTVLIAAIADAGEPDACRPIALGGTHNACTAFDARADSHARPLPKTLHSCLCAPGRCCASLLRCLHHRFSMEDGAHHSASAPALSPFPATRFEPAPAFDTDVPMPP</sequence>
<dbReference type="EMBL" id="KN817697">
    <property type="protein sequence ID" value="KJA14042.1"/>
    <property type="molecule type" value="Genomic_DNA"/>
</dbReference>